<dbReference type="STRING" id="989403.SAMN05421798_107134"/>
<dbReference type="EMBL" id="LMCB01000006">
    <property type="protein sequence ID" value="KZL20755.1"/>
    <property type="molecule type" value="Genomic_DNA"/>
</dbReference>
<comment type="caution">
    <text evidence="1">The sequence shown here is derived from an EMBL/GenBank/DDBJ whole genome shotgun (WGS) entry which is preliminary data.</text>
</comment>
<protein>
    <submittedName>
        <fullName evidence="1">Uncharacterized protein</fullName>
    </submittedName>
</protein>
<name>A0A161XG26_9HYPH</name>
<reference evidence="1 2" key="1">
    <citation type="journal article" date="2016" name="Front. Microbiol.">
        <title>Comparative Genomic Analysis Reveals a Diverse Repertoire of Genes Involved in Prokaryote-Eukaryote Interactions within the Pseudovibrio Genus.</title>
        <authorList>
            <person name="Romano S."/>
            <person name="Fernandez-Guerra A."/>
            <person name="Reen F.J."/>
            <person name="Glockner F.O."/>
            <person name="Crowley S.P."/>
            <person name="O'Sullivan O."/>
            <person name="Cotter P.D."/>
            <person name="Adams C."/>
            <person name="Dobson A.D."/>
            <person name="O'Gara F."/>
        </authorList>
    </citation>
    <scope>NUCLEOTIDE SEQUENCE [LARGE SCALE GENOMIC DNA]</scope>
    <source>
        <strain evidence="1 2">Ad2</strain>
    </source>
</reference>
<sequence length="151" mass="17093">MKHGLCVTGPPIRSFLRFIIPLWRVHCDMPHVTHLGENVAALGARLHSSLLRCVDLLGGSPGRCLPNYHQRIRDNKDSTPVLFRDANMADLEVQSKSVSERLYFYSSNLIRSFVALAIKTQVRCNNISTIHASVRMTFLFHDFSRAKITCV</sequence>
<keyword evidence="2" id="KW-1185">Reference proteome</keyword>
<accession>A0A161XG26</accession>
<dbReference type="PATRIC" id="fig|989403.3.peg.1329"/>
<gene>
    <name evidence="1" type="ORF">PsAD2_01243</name>
</gene>
<dbReference type="Proteomes" id="UP000076577">
    <property type="component" value="Unassembled WGS sequence"/>
</dbReference>
<evidence type="ECO:0000313" key="1">
    <source>
        <dbReference type="EMBL" id="KZL20755.1"/>
    </source>
</evidence>
<proteinExistence type="predicted"/>
<organism evidence="1 2">
    <name type="scientific">Pseudovibrio axinellae</name>
    <dbReference type="NCBI Taxonomy" id="989403"/>
    <lineage>
        <taxon>Bacteria</taxon>
        <taxon>Pseudomonadati</taxon>
        <taxon>Pseudomonadota</taxon>
        <taxon>Alphaproteobacteria</taxon>
        <taxon>Hyphomicrobiales</taxon>
        <taxon>Stappiaceae</taxon>
        <taxon>Pseudovibrio</taxon>
    </lineage>
</organism>
<evidence type="ECO:0000313" key="2">
    <source>
        <dbReference type="Proteomes" id="UP000076577"/>
    </source>
</evidence>
<dbReference type="AlphaFoldDB" id="A0A161XG26"/>